<dbReference type="EMBL" id="FOHA01000001">
    <property type="protein sequence ID" value="SER53137.1"/>
    <property type="molecule type" value="Genomic_DNA"/>
</dbReference>
<evidence type="ECO:0000313" key="1">
    <source>
        <dbReference type="EMBL" id="SER53137.1"/>
    </source>
</evidence>
<dbReference type="Proteomes" id="UP000198948">
    <property type="component" value="Unassembled WGS sequence"/>
</dbReference>
<dbReference type="RefSeq" id="WP_092649392.1">
    <property type="nucleotide sequence ID" value="NZ_FOHA01000001.1"/>
</dbReference>
<dbReference type="InterPro" id="IPR009736">
    <property type="entry name" value="DUF1307"/>
</dbReference>
<reference evidence="1 2" key="1">
    <citation type="submission" date="2016-10" db="EMBL/GenBank/DDBJ databases">
        <authorList>
            <person name="de Groot N.N."/>
        </authorList>
    </citation>
    <scope>NUCLEOTIDE SEQUENCE [LARGE SCALE GENOMIC DNA]</scope>
    <source>
        <strain evidence="1 2">DSM 13760</strain>
    </source>
</reference>
<dbReference type="PROSITE" id="PS51257">
    <property type="entry name" value="PROKAR_LIPOPROTEIN"/>
    <property type="match status" value="1"/>
</dbReference>
<dbReference type="AlphaFoldDB" id="A0A1H9PY55"/>
<protein>
    <submittedName>
        <fullName evidence="1">Uncharacterized lipoprotein YehR, DUF1307 family</fullName>
    </submittedName>
</protein>
<organism evidence="1 2">
    <name type="scientific">Isobaculum melis</name>
    <dbReference type="NCBI Taxonomy" id="142588"/>
    <lineage>
        <taxon>Bacteria</taxon>
        <taxon>Bacillati</taxon>
        <taxon>Bacillota</taxon>
        <taxon>Bacilli</taxon>
        <taxon>Lactobacillales</taxon>
        <taxon>Carnobacteriaceae</taxon>
        <taxon>Isobaculum</taxon>
    </lineage>
</organism>
<dbReference type="Gene3D" id="3.30.1830.10">
    <property type="entry name" value="YehR-like"/>
    <property type="match status" value="1"/>
</dbReference>
<dbReference type="InterPro" id="IPR036699">
    <property type="entry name" value="YehR-like_sf"/>
</dbReference>
<dbReference type="STRING" id="142588.SAMN04488559_101228"/>
<keyword evidence="1" id="KW-0449">Lipoprotein</keyword>
<dbReference type="OrthoDB" id="7059061at2"/>
<dbReference type="PIRSF" id="PIRSF006187">
    <property type="entry name" value="DUF1307"/>
    <property type="match status" value="1"/>
</dbReference>
<dbReference type="SUPFAM" id="SSF160704">
    <property type="entry name" value="YehR-like"/>
    <property type="match status" value="1"/>
</dbReference>
<dbReference type="Pfam" id="PF06998">
    <property type="entry name" value="DUF1307"/>
    <property type="match status" value="1"/>
</dbReference>
<gene>
    <name evidence="1" type="ORF">SAMN04488559_101228</name>
</gene>
<name>A0A1H9PY55_9LACT</name>
<keyword evidence="2" id="KW-1185">Reference proteome</keyword>
<evidence type="ECO:0000313" key="2">
    <source>
        <dbReference type="Proteomes" id="UP000198948"/>
    </source>
</evidence>
<accession>A0A1H9PY55</accession>
<sequence>MKKLSKTLLQIGLVAVLALVLTACGKKQSVTYEKEESGIEMEMTLHAKGDKVYEQIIKTSMPYEMFGISDKEEAKEQFDEVFEEYEEITGVEREIAYSNDKVSLSYTIDLKKVDFDKVEEQLGAEYEDNAKKNGVSFKATSENLEEDGWTKK</sequence>
<proteinExistence type="predicted"/>